<evidence type="ECO:0008006" key="3">
    <source>
        <dbReference type="Google" id="ProtNLM"/>
    </source>
</evidence>
<accession>A0A2W5N583</accession>
<comment type="caution">
    <text evidence="1">The sequence shown here is derived from an EMBL/GenBank/DDBJ whole genome shotgun (WGS) entry which is preliminary data.</text>
</comment>
<dbReference type="CDD" id="cd00085">
    <property type="entry name" value="HNHc"/>
    <property type="match status" value="1"/>
</dbReference>
<proteinExistence type="predicted"/>
<name>A0A2W5N583_9BACT</name>
<dbReference type="AlphaFoldDB" id="A0A2W5N583"/>
<evidence type="ECO:0000313" key="2">
    <source>
        <dbReference type="Proteomes" id="UP000249417"/>
    </source>
</evidence>
<reference evidence="1 2" key="1">
    <citation type="submission" date="2017-08" db="EMBL/GenBank/DDBJ databases">
        <title>Infants hospitalized years apart are colonized by the same room-sourced microbial strains.</title>
        <authorList>
            <person name="Brooks B."/>
            <person name="Olm M.R."/>
            <person name="Firek B.A."/>
            <person name="Baker R."/>
            <person name="Thomas B.C."/>
            <person name="Morowitz M.J."/>
            <person name="Banfield J.F."/>
        </authorList>
    </citation>
    <scope>NUCLEOTIDE SEQUENCE [LARGE SCALE GENOMIC DNA]</scope>
    <source>
        <strain evidence="1">S2_005_002_R2_29</strain>
    </source>
</reference>
<gene>
    <name evidence="1" type="ORF">DI551_01235</name>
</gene>
<dbReference type="Proteomes" id="UP000249417">
    <property type="component" value="Unassembled WGS sequence"/>
</dbReference>
<protein>
    <recommendedName>
        <fullName evidence="3">HNH endonuclease</fullName>
    </recommendedName>
</protein>
<dbReference type="InterPro" id="IPR003615">
    <property type="entry name" value="HNH_nuc"/>
</dbReference>
<dbReference type="EMBL" id="QFQB01000004">
    <property type="protein sequence ID" value="PZQ48622.1"/>
    <property type="molecule type" value="Genomic_DNA"/>
</dbReference>
<organism evidence="1 2">
    <name type="scientific">Micavibrio aeruginosavorus</name>
    <dbReference type="NCBI Taxonomy" id="349221"/>
    <lineage>
        <taxon>Bacteria</taxon>
        <taxon>Pseudomonadati</taxon>
        <taxon>Bdellovibrionota</taxon>
        <taxon>Bdellovibrionia</taxon>
        <taxon>Bdellovibrionales</taxon>
        <taxon>Pseudobdellovibrionaceae</taxon>
        <taxon>Micavibrio</taxon>
    </lineage>
</organism>
<evidence type="ECO:0000313" key="1">
    <source>
        <dbReference type="EMBL" id="PZQ48622.1"/>
    </source>
</evidence>
<sequence length="230" mass="25712">MYAPVPTEDLQALKKALYKAFRTHEAGVLSKYQRSSRDNRRKATFASRANAVLFDAVLSNLPPCLELSSHTLVQAPTEERQHLRQDFNKSVRRSLIQEIFANSTHHEALQRMGIAPAHITQIAAQGQIPKEFYDATLDHIIPLIVGGANDPANLTLIPNYLNTFRAVFFHAQKEAAAKAGLDKVLTFIPRKINGRVPMVPLIPRGFRPGFRNHPEASSMQVNQLFAAKIL</sequence>